<gene>
    <name evidence="10 13" type="primary">idi</name>
    <name evidence="13" type="ORF">K8W24_07145</name>
</gene>
<reference evidence="13" key="1">
    <citation type="journal article" date="2021" name="PeerJ">
        <title>Extensive microbial diversity within the chicken gut microbiome revealed by metagenomics and culture.</title>
        <authorList>
            <person name="Gilroy R."/>
            <person name="Ravi A."/>
            <person name="Getino M."/>
            <person name="Pursley I."/>
            <person name="Horton D.L."/>
            <person name="Alikhan N.F."/>
            <person name="Baker D."/>
            <person name="Gharbi K."/>
            <person name="Hall N."/>
            <person name="Watson M."/>
            <person name="Adriaenssens E.M."/>
            <person name="Foster-Nyarko E."/>
            <person name="Jarju S."/>
            <person name="Secka A."/>
            <person name="Antonio M."/>
            <person name="Oren A."/>
            <person name="Chaudhuri R.R."/>
            <person name="La Ragione R."/>
            <person name="Hildebrand F."/>
            <person name="Pallen M.J."/>
        </authorList>
    </citation>
    <scope>NUCLEOTIDE SEQUENCE</scope>
    <source>
        <strain evidence="13">1647</strain>
    </source>
</reference>
<evidence type="ECO:0000256" key="10">
    <source>
        <dbReference type="HAMAP-Rule" id="MF_00202"/>
    </source>
</evidence>
<dbReference type="InterPro" id="IPR015797">
    <property type="entry name" value="NUDIX_hydrolase-like_dom_sf"/>
</dbReference>
<dbReference type="EMBL" id="DYWO01000210">
    <property type="protein sequence ID" value="HJF49562.1"/>
    <property type="molecule type" value="Genomic_DNA"/>
</dbReference>
<comment type="cofactor">
    <cofactor evidence="10">
        <name>Mg(2+)</name>
        <dbReference type="ChEBI" id="CHEBI:18420"/>
    </cofactor>
    <text evidence="10">Binds 1 Mg(2+) ion per subunit. The magnesium ion binds only when substrate is bound.</text>
</comment>
<comment type="catalytic activity">
    <reaction evidence="10">
        <text>isopentenyl diphosphate = dimethylallyl diphosphate</text>
        <dbReference type="Rhea" id="RHEA:23284"/>
        <dbReference type="ChEBI" id="CHEBI:57623"/>
        <dbReference type="ChEBI" id="CHEBI:128769"/>
        <dbReference type="EC" id="5.3.3.2"/>
    </reaction>
</comment>
<dbReference type="PROSITE" id="PS51462">
    <property type="entry name" value="NUDIX"/>
    <property type="match status" value="1"/>
</dbReference>
<accession>A0A921GMK4</accession>
<dbReference type="Proteomes" id="UP000775129">
    <property type="component" value="Unassembled WGS sequence"/>
</dbReference>
<dbReference type="NCBIfam" id="NF002995">
    <property type="entry name" value="PRK03759.1"/>
    <property type="match status" value="1"/>
</dbReference>
<comment type="function">
    <text evidence="10">Catalyzes the 1,3-allylic rearrangement of the homoallylic substrate isopentenyl (IPP) to its highly electrophilic allylic isomer, dimethylallyl diphosphate (DMAPP).</text>
</comment>
<dbReference type="GO" id="GO:0005737">
    <property type="term" value="C:cytoplasm"/>
    <property type="evidence" value="ECO:0007669"/>
    <property type="project" value="UniProtKB-SubCell"/>
</dbReference>
<dbReference type="GO" id="GO:0046872">
    <property type="term" value="F:metal ion binding"/>
    <property type="evidence" value="ECO:0007669"/>
    <property type="project" value="UniProtKB-KW"/>
</dbReference>
<dbReference type="GO" id="GO:0008299">
    <property type="term" value="P:isoprenoid biosynthetic process"/>
    <property type="evidence" value="ECO:0007669"/>
    <property type="project" value="UniProtKB-UniRule"/>
</dbReference>
<dbReference type="Pfam" id="PF00293">
    <property type="entry name" value="NUDIX"/>
    <property type="match status" value="1"/>
</dbReference>
<keyword evidence="4 10" id="KW-0963">Cytoplasm</keyword>
<feature type="binding site" evidence="10">
    <location>
        <position position="126"/>
    </location>
    <ligand>
        <name>Mn(2+)</name>
        <dbReference type="ChEBI" id="CHEBI:29035"/>
    </ligand>
</feature>
<dbReference type="PANTHER" id="PTHR10885:SF0">
    <property type="entry name" value="ISOPENTENYL-DIPHOSPHATE DELTA-ISOMERASE"/>
    <property type="match status" value="1"/>
</dbReference>
<dbReference type="PANTHER" id="PTHR10885">
    <property type="entry name" value="ISOPENTENYL-DIPHOSPHATE DELTA-ISOMERASE"/>
    <property type="match status" value="1"/>
</dbReference>
<keyword evidence="7 10" id="KW-0464">Manganese</keyword>
<name>A0A921GMK4_9MICO</name>
<feature type="active site" evidence="10 11">
    <location>
        <position position="128"/>
    </location>
</feature>
<dbReference type="InterPro" id="IPR011876">
    <property type="entry name" value="IsopentenylPP_isomerase_typ1"/>
</dbReference>
<sequence>MIGTAAARATVTTDEDHVILLDPDGTPSGLAPRASVHSTHTPLHLAFSCHLVREDGAVLLTRRSLAKRTWPGVWTNAFCGHPRRGESFEDAISRHARDELGLEVRDIRSVLPDFRYRAVDASGIVENEKCPVFTARPLTDAAPNPAEVMELRWVAADDLEALVRLAPWTLSPWSVEQLEQFGGRLAHSPGGSS</sequence>
<evidence type="ECO:0000256" key="5">
    <source>
        <dbReference type="ARBA" id="ARBA00022723"/>
    </source>
</evidence>
<evidence type="ECO:0000256" key="2">
    <source>
        <dbReference type="ARBA" id="ARBA00007579"/>
    </source>
</evidence>
<keyword evidence="5 10" id="KW-0479">Metal-binding</keyword>
<evidence type="ECO:0000256" key="7">
    <source>
        <dbReference type="ARBA" id="ARBA00023211"/>
    </source>
</evidence>
<dbReference type="Gene3D" id="3.90.79.10">
    <property type="entry name" value="Nucleoside Triphosphate Pyrophosphohydrolase"/>
    <property type="match status" value="1"/>
</dbReference>
<feature type="binding site" evidence="10">
    <location>
        <position position="81"/>
    </location>
    <ligand>
        <name>Mn(2+)</name>
        <dbReference type="ChEBI" id="CHEBI:29035"/>
    </ligand>
</feature>
<dbReference type="HAMAP" id="MF_00202">
    <property type="entry name" value="Idi"/>
    <property type="match status" value="1"/>
</dbReference>
<dbReference type="SUPFAM" id="SSF55811">
    <property type="entry name" value="Nudix"/>
    <property type="match status" value="1"/>
</dbReference>
<evidence type="ECO:0000256" key="6">
    <source>
        <dbReference type="ARBA" id="ARBA00022842"/>
    </source>
</evidence>
<dbReference type="GO" id="GO:0004452">
    <property type="term" value="F:isopentenyl-diphosphate delta-isomerase activity"/>
    <property type="evidence" value="ECO:0007669"/>
    <property type="project" value="UniProtKB-UniRule"/>
</dbReference>
<keyword evidence="8 10" id="KW-0414">Isoprene biosynthesis</keyword>
<evidence type="ECO:0000256" key="11">
    <source>
        <dbReference type="PIRSR" id="PIRSR018427-1"/>
    </source>
</evidence>
<feature type="binding site" evidence="10">
    <location>
        <position position="44"/>
    </location>
    <ligand>
        <name>Mn(2+)</name>
        <dbReference type="ChEBI" id="CHEBI:29035"/>
    </ligand>
</feature>
<feature type="binding site" evidence="10">
    <location>
        <position position="37"/>
    </location>
    <ligand>
        <name>Mn(2+)</name>
        <dbReference type="ChEBI" id="CHEBI:29035"/>
    </ligand>
</feature>
<feature type="binding site" evidence="10">
    <location>
        <position position="128"/>
    </location>
    <ligand>
        <name>Mn(2+)</name>
        <dbReference type="ChEBI" id="CHEBI:29035"/>
    </ligand>
</feature>
<comment type="cofactor">
    <cofactor evidence="10">
        <name>Mn(2+)</name>
        <dbReference type="ChEBI" id="CHEBI:29035"/>
    </cofactor>
    <text evidence="10">Binds 1 Mn(2+) ion per subunit.</text>
</comment>
<dbReference type="PIRSF" id="PIRSF018427">
    <property type="entry name" value="Isopntndiph_ism"/>
    <property type="match status" value="1"/>
</dbReference>
<evidence type="ECO:0000313" key="14">
    <source>
        <dbReference type="Proteomes" id="UP000775129"/>
    </source>
</evidence>
<evidence type="ECO:0000256" key="3">
    <source>
        <dbReference type="ARBA" id="ARBA00012057"/>
    </source>
</evidence>
<dbReference type="InterPro" id="IPR056375">
    <property type="entry name" value="Idi_bact"/>
</dbReference>
<dbReference type="NCBIfam" id="TIGR02150">
    <property type="entry name" value="IPP_isom_1"/>
    <property type="match status" value="1"/>
</dbReference>
<comment type="pathway">
    <text evidence="1 10">Isoprenoid biosynthesis; dimethylallyl diphosphate biosynthesis; dimethylallyl diphosphate from isopentenyl diphosphate: step 1/1.</text>
</comment>
<evidence type="ECO:0000256" key="9">
    <source>
        <dbReference type="ARBA" id="ARBA00023235"/>
    </source>
</evidence>
<dbReference type="AlphaFoldDB" id="A0A921GMK4"/>
<dbReference type="EC" id="5.3.3.2" evidence="3 10"/>
<evidence type="ECO:0000256" key="1">
    <source>
        <dbReference type="ARBA" id="ARBA00004826"/>
    </source>
</evidence>
<dbReference type="CDD" id="cd02885">
    <property type="entry name" value="NUDIX_IPP_Isomerase"/>
    <property type="match status" value="1"/>
</dbReference>
<proteinExistence type="inferred from homology"/>
<evidence type="ECO:0000256" key="8">
    <source>
        <dbReference type="ARBA" id="ARBA00023229"/>
    </source>
</evidence>
<organism evidence="13 14">
    <name type="scientific">Brachybacterium paraconglomeratum</name>
    <dbReference type="NCBI Taxonomy" id="173362"/>
    <lineage>
        <taxon>Bacteria</taxon>
        <taxon>Bacillati</taxon>
        <taxon>Actinomycetota</taxon>
        <taxon>Actinomycetes</taxon>
        <taxon>Micrococcales</taxon>
        <taxon>Dermabacteraceae</taxon>
        <taxon>Brachybacterium</taxon>
    </lineage>
</organism>
<comment type="similarity">
    <text evidence="2 10">Belongs to the IPP isomerase type 1 family.</text>
</comment>
<evidence type="ECO:0000259" key="12">
    <source>
        <dbReference type="PROSITE" id="PS51462"/>
    </source>
</evidence>
<dbReference type="InterPro" id="IPR000086">
    <property type="entry name" value="NUDIX_hydrolase_dom"/>
</dbReference>
<evidence type="ECO:0000313" key="13">
    <source>
        <dbReference type="EMBL" id="HJF49562.1"/>
    </source>
</evidence>
<feature type="domain" description="Nudix hydrolase" evidence="12">
    <location>
        <begin position="42"/>
        <end position="176"/>
    </location>
</feature>
<evidence type="ECO:0000256" key="4">
    <source>
        <dbReference type="ARBA" id="ARBA00022490"/>
    </source>
</evidence>
<protein>
    <recommendedName>
        <fullName evidence="3 10">Isopentenyl-diphosphate Delta-isomerase</fullName>
        <shortName evidence="10">IPP isomerase</shortName>
        <ecNumber evidence="3 10">5.3.3.2</ecNumber>
    </recommendedName>
    <alternativeName>
        <fullName evidence="10">IPP:DMAPP isomerase</fullName>
    </alternativeName>
    <alternativeName>
        <fullName evidence="10">Isopentenyl pyrophosphate isomerase</fullName>
    </alternativeName>
</protein>
<comment type="caution">
    <text evidence="13">The sequence shown here is derived from an EMBL/GenBank/DDBJ whole genome shotgun (WGS) entry which is preliminary data.</text>
</comment>
<dbReference type="GO" id="GO:0050992">
    <property type="term" value="P:dimethylallyl diphosphate biosynthetic process"/>
    <property type="evidence" value="ECO:0007669"/>
    <property type="project" value="UniProtKB-UniRule"/>
</dbReference>
<keyword evidence="9 10" id="KW-0413">Isomerase</keyword>
<reference evidence="13" key="2">
    <citation type="submission" date="2021-09" db="EMBL/GenBank/DDBJ databases">
        <authorList>
            <person name="Gilroy R."/>
        </authorList>
    </citation>
    <scope>NUCLEOTIDE SEQUENCE</scope>
    <source>
        <strain evidence="13">1647</strain>
    </source>
</reference>
<feature type="binding site" evidence="10">
    <location>
        <position position="99"/>
    </location>
    <ligand>
        <name>Mg(2+)</name>
        <dbReference type="ChEBI" id="CHEBI:18420"/>
    </ligand>
</feature>
<feature type="active site" evidence="10 11">
    <location>
        <position position="79"/>
    </location>
</feature>
<comment type="subcellular location">
    <subcellularLocation>
        <location evidence="10">Cytoplasm</location>
    </subcellularLocation>
</comment>
<keyword evidence="6 10" id="KW-0460">Magnesium</keyword>